<dbReference type="NCBIfam" id="TIGR04176">
    <property type="entry name" value="MarR_EPS"/>
    <property type="match status" value="1"/>
</dbReference>
<dbReference type="InterPro" id="IPR000835">
    <property type="entry name" value="HTH_MarR-typ"/>
</dbReference>
<evidence type="ECO:0000313" key="3">
    <source>
        <dbReference type="Proteomes" id="UP000824927"/>
    </source>
</evidence>
<comment type="caution">
    <text evidence="2">The sequence shown here is derived from an EMBL/GenBank/DDBJ whole genome shotgun (WGS) entry which is preliminary data.</text>
</comment>
<feature type="domain" description="HTH marR-type" evidence="1">
    <location>
        <begin position="6"/>
        <end position="108"/>
    </location>
</feature>
<dbReference type="Pfam" id="PF13412">
    <property type="entry name" value="HTH_24"/>
    <property type="match status" value="1"/>
</dbReference>
<evidence type="ECO:0000259" key="1">
    <source>
        <dbReference type="SMART" id="SM00347"/>
    </source>
</evidence>
<dbReference type="InterPro" id="IPR026433">
    <property type="entry name" value="MarR_EPS"/>
</dbReference>
<evidence type="ECO:0000313" key="2">
    <source>
        <dbReference type="EMBL" id="MBY6217897.1"/>
    </source>
</evidence>
<dbReference type="Gene3D" id="1.10.10.10">
    <property type="entry name" value="Winged helix-like DNA-binding domain superfamily/Winged helix DNA-binding domain"/>
    <property type="match status" value="1"/>
</dbReference>
<name>A0A9Q3XCC2_9SPHN</name>
<dbReference type="Proteomes" id="UP000824927">
    <property type="component" value="Unassembled WGS sequence"/>
</dbReference>
<sequence length="125" mass="14218">MKSRQARLREDARFRVLRLLDANPELSQRELAEAVGVSTGSVHYLIGALIERGLIKLGNFSASSDKRRYAYVLTPKGLTEKAAIAKRFLDRKREEYAALRREISQLESELERGEPGMKEDLGKKE</sequence>
<dbReference type="AlphaFoldDB" id="A0A9Q3XCC2"/>
<dbReference type="InterPro" id="IPR036388">
    <property type="entry name" value="WH-like_DNA-bd_sf"/>
</dbReference>
<dbReference type="EMBL" id="JAHVKP010000001">
    <property type="protein sequence ID" value="MBY6217897.1"/>
    <property type="molecule type" value="Genomic_DNA"/>
</dbReference>
<organism evidence="2 3">
    <name type="scientific">Qipengyuania aquimaris</name>
    <dbReference type="NCBI Taxonomy" id="255984"/>
    <lineage>
        <taxon>Bacteria</taxon>
        <taxon>Pseudomonadati</taxon>
        <taxon>Pseudomonadota</taxon>
        <taxon>Alphaproteobacteria</taxon>
        <taxon>Sphingomonadales</taxon>
        <taxon>Erythrobacteraceae</taxon>
        <taxon>Qipengyuania</taxon>
    </lineage>
</organism>
<dbReference type="GO" id="GO:0006950">
    <property type="term" value="P:response to stress"/>
    <property type="evidence" value="ECO:0007669"/>
    <property type="project" value="TreeGrafter"/>
</dbReference>
<dbReference type="InterPro" id="IPR039422">
    <property type="entry name" value="MarR/SlyA-like"/>
</dbReference>
<dbReference type="PANTHER" id="PTHR33164">
    <property type="entry name" value="TRANSCRIPTIONAL REGULATOR, MARR FAMILY"/>
    <property type="match status" value="1"/>
</dbReference>
<dbReference type="InterPro" id="IPR036390">
    <property type="entry name" value="WH_DNA-bd_sf"/>
</dbReference>
<reference evidence="2" key="1">
    <citation type="submission" date="2021-06" db="EMBL/GenBank/DDBJ databases">
        <title>50 bacteria genomes isolated from Dapeng, Shenzhen, China.</title>
        <authorList>
            <person name="Zheng W."/>
            <person name="Yu S."/>
            <person name="Huang Y."/>
        </authorList>
    </citation>
    <scope>NUCLEOTIDE SEQUENCE</scope>
    <source>
        <strain evidence="2">DP4N28-2</strain>
    </source>
</reference>
<dbReference type="GO" id="GO:0003700">
    <property type="term" value="F:DNA-binding transcription factor activity"/>
    <property type="evidence" value="ECO:0007669"/>
    <property type="project" value="InterPro"/>
</dbReference>
<proteinExistence type="predicted"/>
<gene>
    <name evidence="2" type="ORF">KUV31_06025</name>
</gene>
<dbReference type="PANTHER" id="PTHR33164:SF43">
    <property type="entry name" value="HTH-TYPE TRANSCRIPTIONAL REPRESSOR YETL"/>
    <property type="match status" value="1"/>
</dbReference>
<dbReference type="SUPFAM" id="SSF46785">
    <property type="entry name" value="Winged helix' DNA-binding domain"/>
    <property type="match status" value="1"/>
</dbReference>
<protein>
    <submittedName>
        <fullName evidence="2">MarR family EPS-associated transcriptional regulator</fullName>
    </submittedName>
</protein>
<accession>A0A9Q3XCC2</accession>
<dbReference type="RefSeq" id="WP_222404889.1">
    <property type="nucleotide sequence ID" value="NZ_JAHVKP010000001.1"/>
</dbReference>
<dbReference type="SMART" id="SM00347">
    <property type="entry name" value="HTH_MARR"/>
    <property type="match status" value="1"/>
</dbReference>